<evidence type="ECO:0000256" key="1">
    <source>
        <dbReference type="SAM" id="MobiDB-lite"/>
    </source>
</evidence>
<protein>
    <recommendedName>
        <fullName evidence="2">SCP domain-containing protein</fullName>
    </recommendedName>
</protein>
<accession>A0A922IAG2</accession>
<proteinExistence type="predicted"/>
<feature type="compositionally biased region" description="Pro residues" evidence="1">
    <location>
        <begin position="318"/>
        <end position="328"/>
    </location>
</feature>
<dbReference type="AlphaFoldDB" id="A0A922IAG2"/>
<dbReference type="EMBL" id="ASGP02000001">
    <property type="protein sequence ID" value="KAH9527390.1"/>
    <property type="molecule type" value="Genomic_DNA"/>
</dbReference>
<feature type="domain" description="SCP" evidence="2">
    <location>
        <begin position="148"/>
        <end position="289"/>
    </location>
</feature>
<dbReference type="InterPro" id="IPR001283">
    <property type="entry name" value="CRISP-related"/>
</dbReference>
<sequence length="371" mass="42036">MISTKYSLKMTSIKISISLATILVAVVSAKKPNPLPSIPANSSVLNRVRPIPSVSTTTIVLPTRLPTSSTPTVPVSSPSTSASPSLSVPEIQSIPAQSAPAVSIQAPPQPSGDQVPQVVITAEQATLLDRFMGPYKHRRNIRILYDADFQYRCLDAMNRKRLWHENTPPLVLGDNFTQYTIDRAWSILSDIAEGKREIVKGPYAFGESFFWYYDPKRYRAVEEAINTWYDEERHYDYSEPRFSARTGGFTQLVWRGSREATCVKIEFETPQNYKTLIVANFWPPGNVKGEFSANVMPLRSTRPDMVEPPSHKNKRPWPRPPYRPTTEPPSYPTHPLFNHGVYEVPQSKIKNQHVEEDPHKIVEETLKTINY</sequence>
<dbReference type="Proteomes" id="UP000790347">
    <property type="component" value="Unassembled WGS sequence"/>
</dbReference>
<dbReference type="SMART" id="SM00198">
    <property type="entry name" value="SCP"/>
    <property type="match status" value="1"/>
</dbReference>
<comment type="caution">
    <text evidence="3">The sequence shown here is derived from an EMBL/GenBank/DDBJ whole genome shotgun (WGS) entry which is preliminary data.</text>
</comment>
<dbReference type="PANTHER" id="PTHR10334">
    <property type="entry name" value="CYSTEINE-RICH SECRETORY PROTEIN-RELATED"/>
    <property type="match status" value="1"/>
</dbReference>
<dbReference type="SUPFAM" id="SSF55797">
    <property type="entry name" value="PR-1-like"/>
    <property type="match status" value="1"/>
</dbReference>
<dbReference type="Gene3D" id="3.40.33.10">
    <property type="entry name" value="CAP"/>
    <property type="match status" value="1"/>
</dbReference>
<gene>
    <name evidence="3" type="ORF">DERF_001408</name>
</gene>
<organism evidence="3 4">
    <name type="scientific">Dermatophagoides farinae</name>
    <name type="common">American house dust mite</name>
    <dbReference type="NCBI Taxonomy" id="6954"/>
    <lineage>
        <taxon>Eukaryota</taxon>
        <taxon>Metazoa</taxon>
        <taxon>Ecdysozoa</taxon>
        <taxon>Arthropoda</taxon>
        <taxon>Chelicerata</taxon>
        <taxon>Arachnida</taxon>
        <taxon>Acari</taxon>
        <taxon>Acariformes</taxon>
        <taxon>Sarcoptiformes</taxon>
        <taxon>Astigmata</taxon>
        <taxon>Psoroptidia</taxon>
        <taxon>Analgoidea</taxon>
        <taxon>Pyroglyphidae</taxon>
        <taxon>Dermatophagoidinae</taxon>
        <taxon>Dermatophagoides</taxon>
    </lineage>
</organism>
<evidence type="ECO:0000259" key="2">
    <source>
        <dbReference type="SMART" id="SM00198"/>
    </source>
</evidence>
<keyword evidence="4" id="KW-1185">Reference proteome</keyword>
<feature type="region of interest" description="Disordered" evidence="1">
    <location>
        <begin position="300"/>
        <end position="328"/>
    </location>
</feature>
<dbReference type="OrthoDB" id="337038at2759"/>
<dbReference type="InterPro" id="IPR014044">
    <property type="entry name" value="CAP_dom"/>
</dbReference>
<feature type="region of interest" description="Disordered" evidence="1">
    <location>
        <begin position="65"/>
        <end position="89"/>
    </location>
</feature>
<evidence type="ECO:0000313" key="3">
    <source>
        <dbReference type="EMBL" id="KAH9527390.1"/>
    </source>
</evidence>
<evidence type="ECO:0000313" key="4">
    <source>
        <dbReference type="Proteomes" id="UP000790347"/>
    </source>
</evidence>
<reference evidence="3" key="1">
    <citation type="submission" date="2013-05" db="EMBL/GenBank/DDBJ databases">
        <authorList>
            <person name="Yim A.K.Y."/>
            <person name="Chan T.F."/>
            <person name="Ji K.M."/>
            <person name="Liu X.Y."/>
            <person name="Zhou J.W."/>
            <person name="Li R.Q."/>
            <person name="Yang K.Y."/>
            <person name="Li J."/>
            <person name="Li M."/>
            <person name="Law P.T.W."/>
            <person name="Wu Y.L."/>
            <person name="Cai Z.L."/>
            <person name="Qin H."/>
            <person name="Bao Y."/>
            <person name="Leung R.K.K."/>
            <person name="Ng P.K.S."/>
            <person name="Zou J."/>
            <person name="Zhong X.J."/>
            <person name="Ran P.X."/>
            <person name="Zhong N.S."/>
            <person name="Liu Z.G."/>
            <person name="Tsui S.K.W."/>
        </authorList>
    </citation>
    <scope>NUCLEOTIDE SEQUENCE</scope>
    <source>
        <strain evidence="3">Derf</strain>
        <tissue evidence="3">Whole organism</tissue>
    </source>
</reference>
<reference evidence="3" key="2">
    <citation type="journal article" date="2022" name="Res Sq">
        <title>Comparative Genomics Reveals Insights into the Divergent Evolution of Astigmatic Mites and Household Pest Adaptations.</title>
        <authorList>
            <person name="Xiong Q."/>
            <person name="Wan A.T.-Y."/>
            <person name="Liu X.-Y."/>
            <person name="Fung C.S.-H."/>
            <person name="Xiao X."/>
            <person name="Malainual N."/>
            <person name="Hou J."/>
            <person name="Wang L."/>
            <person name="Wang M."/>
            <person name="Yang K."/>
            <person name="Cui Y."/>
            <person name="Leung E."/>
            <person name="Nong W."/>
            <person name="Shin S.-K."/>
            <person name="Au S."/>
            <person name="Jeong K.Y."/>
            <person name="Chew F.T."/>
            <person name="Hui J."/>
            <person name="Leung T.F."/>
            <person name="Tungtrongchitr A."/>
            <person name="Zhong N."/>
            <person name="Liu Z."/>
            <person name="Tsui S."/>
        </authorList>
    </citation>
    <scope>NUCLEOTIDE SEQUENCE</scope>
    <source>
        <strain evidence="3">Derf</strain>
        <tissue evidence="3">Whole organism</tissue>
    </source>
</reference>
<dbReference type="InterPro" id="IPR035940">
    <property type="entry name" value="CAP_sf"/>
</dbReference>
<name>A0A922IAG2_DERFA</name>
<dbReference type="PRINTS" id="PR00837">
    <property type="entry name" value="V5TPXLIKE"/>
</dbReference>